<protein>
    <submittedName>
        <fullName evidence="7">Transcription factor E2FA-like isoform X2</fullName>
    </submittedName>
</protein>
<keyword evidence="2" id="KW-0805">Transcription regulation</keyword>
<name>A0ABM4UKK5_COFAR</name>
<sequence length="90" mass="10410">MQERLRDLSAINQKWLFVTFEDIKAVPCFQNETIIAIKAPYSTVLEVPDPFVTCEDIKAVPCFQAVDYPQRRYEMTLISTMGPIDVYFIS</sequence>
<dbReference type="PANTHER" id="PTHR12081:SF18">
    <property type="entry name" value="TRANSCRIPTION FACTOR E2F2-RELATED"/>
    <property type="match status" value="1"/>
</dbReference>
<dbReference type="Pfam" id="PF16421">
    <property type="entry name" value="E2F_CC-MB"/>
    <property type="match status" value="1"/>
</dbReference>
<keyword evidence="3" id="KW-0238">DNA-binding</keyword>
<dbReference type="Proteomes" id="UP001652660">
    <property type="component" value="Chromosome 6c"/>
</dbReference>
<accession>A0ABM4UKK5</accession>
<comment type="similarity">
    <text evidence="1">Belongs to the E2F/DP family.</text>
</comment>
<dbReference type="InterPro" id="IPR015633">
    <property type="entry name" value="E2F"/>
</dbReference>
<dbReference type="RefSeq" id="XP_071907797.1">
    <property type="nucleotide sequence ID" value="XM_072051696.1"/>
</dbReference>
<evidence type="ECO:0000256" key="3">
    <source>
        <dbReference type="ARBA" id="ARBA00023125"/>
    </source>
</evidence>
<evidence type="ECO:0000259" key="5">
    <source>
        <dbReference type="Pfam" id="PF16421"/>
    </source>
</evidence>
<evidence type="ECO:0000256" key="2">
    <source>
        <dbReference type="ARBA" id="ARBA00023015"/>
    </source>
</evidence>
<dbReference type="SUPFAM" id="SSF144074">
    <property type="entry name" value="E2F-DP heterodimerization region"/>
    <property type="match status" value="2"/>
</dbReference>
<dbReference type="GeneID" id="140008104"/>
<dbReference type="InterPro" id="IPR037241">
    <property type="entry name" value="E2F-DP_heterodim"/>
</dbReference>
<keyword evidence="4" id="KW-0804">Transcription</keyword>
<reference evidence="7" key="1">
    <citation type="submission" date="2025-08" db="UniProtKB">
        <authorList>
            <consortium name="RefSeq"/>
        </authorList>
    </citation>
    <scope>IDENTIFICATION</scope>
    <source>
        <tissue evidence="7">Leaves</tissue>
    </source>
</reference>
<gene>
    <name evidence="7" type="primary">LOC140008104</name>
</gene>
<dbReference type="PANTHER" id="PTHR12081">
    <property type="entry name" value="TRANSCRIPTION FACTOR E2F"/>
    <property type="match status" value="1"/>
</dbReference>
<feature type="domain" description="E2F transcription factor CC-MB" evidence="5">
    <location>
        <begin position="1"/>
        <end position="90"/>
    </location>
</feature>
<proteinExistence type="inferred from homology"/>
<evidence type="ECO:0000256" key="1">
    <source>
        <dbReference type="ARBA" id="ARBA00010940"/>
    </source>
</evidence>
<organism evidence="6 7">
    <name type="scientific">Coffea arabica</name>
    <name type="common">Arabian coffee</name>
    <dbReference type="NCBI Taxonomy" id="13443"/>
    <lineage>
        <taxon>Eukaryota</taxon>
        <taxon>Viridiplantae</taxon>
        <taxon>Streptophyta</taxon>
        <taxon>Embryophyta</taxon>
        <taxon>Tracheophyta</taxon>
        <taxon>Spermatophyta</taxon>
        <taxon>Magnoliopsida</taxon>
        <taxon>eudicotyledons</taxon>
        <taxon>Gunneridae</taxon>
        <taxon>Pentapetalae</taxon>
        <taxon>asterids</taxon>
        <taxon>lamiids</taxon>
        <taxon>Gentianales</taxon>
        <taxon>Rubiaceae</taxon>
        <taxon>Ixoroideae</taxon>
        <taxon>Gardenieae complex</taxon>
        <taxon>Bertiereae - Coffeeae clade</taxon>
        <taxon>Coffeeae</taxon>
        <taxon>Coffea</taxon>
    </lineage>
</organism>
<dbReference type="InterPro" id="IPR032198">
    <property type="entry name" value="E2F_CC-MB"/>
</dbReference>
<keyword evidence="6" id="KW-1185">Reference proteome</keyword>
<evidence type="ECO:0000313" key="7">
    <source>
        <dbReference type="RefSeq" id="XP_071907797.1"/>
    </source>
</evidence>
<evidence type="ECO:0000313" key="6">
    <source>
        <dbReference type="Proteomes" id="UP001652660"/>
    </source>
</evidence>
<evidence type="ECO:0000256" key="4">
    <source>
        <dbReference type="ARBA" id="ARBA00023163"/>
    </source>
</evidence>
<dbReference type="Gene3D" id="6.10.250.540">
    <property type="match status" value="1"/>
</dbReference>